<keyword evidence="5" id="KW-0508">mRNA splicing</keyword>
<keyword evidence="10" id="KW-1185">Reference proteome</keyword>
<dbReference type="Pfam" id="PF08312">
    <property type="entry name" value="cwf21"/>
    <property type="match status" value="1"/>
</dbReference>
<dbReference type="AlphaFoldDB" id="A0AAX4P2M5"/>
<dbReference type="Gene3D" id="6.10.140.420">
    <property type="match status" value="1"/>
</dbReference>
<feature type="region of interest" description="Disordered" evidence="7">
    <location>
        <begin position="105"/>
        <end position="276"/>
    </location>
</feature>
<keyword evidence="3" id="KW-0507">mRNA processing</keyword>
<evidence type="ECO:0000256" key="5">
    <source>
        <dbReference type="ARBA" id="ARBA00023187"/>
    </source>
</evidence>
<proteinExistence type="inferred from homology"/>
<feature type="compositionally biased region" description="Low complexity" evidence="7">
    <location>
        <begin position="198"/>
        <end position="212"/>
    </location>
</feature>
<gene>
    <name evidence="9" type="ORF">HKI87_02g16800</name>
</gene>
<feature type="compositionally biased region" description="Polar residues" evidence="7">
    <location>
        <begin position="10"/>
        <end position="24"/>
    </location>
</feature>
<name>A0AAX4P2M5_9CHLO</name>
<accession>A0AAX4P2M5</accession>
<comment type="similarity">
    <text evidence="2">Belongs to the CWC21 family.</text>
</comment>
<feature type="domain" description="CWF21" evidence="8">
    <location>
        <begin position="63"/>
        <end position="109"/>
    </location>
</feature>
<dbReference type="InterPro" id="IPR051372">
    <property type="entry name" value="CWC21"/>
</dbReference>
<evidence type="ECO:0000256" key="7">
    <source>
        <dbReference type="SAM" id="MobiDB-lite"/>
    </source>
</evidence>
<evidence type="ECO:0000256" key="2">
    <source>
        <dbReference type="ARBA" id="ARBA00005954"/>
    </source>
</evidence>
<keyword evidence="6" id="KW-0539">Nucleus</keyword>
<dbReference type="GO" id="GO:0008380">
    <property type="term" value="P:RNA splicing"/>
    <property type="evidence" value="ECO:0007669"/>
    <property type="project" value="UniProtKB-KW"/>
</dbReference>
<dbReference type="PANTHER" id="PTHR36562:SF5">
    <property type="entry name" value="SERINE_ARGININE REPETITIVE MATRIX 2"/>
    <property type="match status" value="1"/>
</dbReference>
<dbReference type="InterPro" id="IPR013170">
    <property type="entry name" value="mRNA_splic_Cwf21_dom"/>
</dbReference>
<feature type="compositionally biased region" description="Basic and acidic residues" evidence="7">
    <location>
        <begin position="147"/>
        <end position="191"/>
    </location>
</feature>
<dbReference type="EMBL" id="CP151502">
    <property type="protein sequence ID" value="WZN60152.1"/>
    <property type="molecule type" value="Genomic_DNA"/>
</dbReference>
<dbReference type="GO" id="GO:0006397">
    <property type="term" value="P:mRNA processing"/>
    <property type="evidence" value="ECO:0007669"/>
    <property type="project" value="UniProtKB-KW"/>
</dbReference>
<feature type="region of interest" description="Disordered" evidence="7">
    <location>
        <begin position="1"/>
        <end position="62"/>
    </location>
</feature>
<evidence type="ECO:0000313" key="10">
    <source>
        <dbReference type="Proteomes" id="UP001472866"/>
    </source>
</evidence>
<evidence type="ECO:0000313" key="9">
    <source>
        <dbReference type="EMBL" id="WZN60152.1"/>
    </source>
</evidence>
<feature type="compositionally biased region" description="Low complexity" evidence="7">
    <location>
        <begin position="262"/>
        <end position="276"/>
    </location>
</feature>
<feature type="compositionally biased region" description="Basic and acidic residues" evidence="7">
    <location>
        <begin position="243"/>
        <end position="261"/>
    </location>
</feature>
<evidence type="ECO:0000256" key="4">
    <source>
        <dbReference type="ARBA" id="ARBA00022728"/>
    </source>
</evidence>
<dbReference type="CDD" id="cd21372">
    <property type="entry name" value="cwf21_CWC21-like"/>
    <property type="match status" value="1"/>
</dbReference>
<evidence type="ECO:0000256" key="1">
    <source>
        <dbReference type="ARBA" id="ARBA00004123"/>
    </source>
</evidence>
<reference evidence="9 10" key="1">
    <citation type="submission" date="2024-03" db="EMBL/GenBank/DDBJ databases">
        <title>Complete genome sequence of the green alga Chloropicon roscoffensis RCC1871.</title>
        <authorList>
            <person name="Lemieux C."/>
            <person name="Pombert J.-F."/>
            <person name="Otis C."/>
            <person name="Turmel M."/>
        </authorList>
    </citation>
    <scope>NUCLEOTIDE SEQUENCE [LARGE SCALE GENOMIC DNA]</scope>
    <source>
        <strain evidence="9 10">RCC1871</strain>
    </source>
</reference>
<keyword evidence="4" id="KW-0747">Spliceosome</keyword>
<comment type="subcellular location">
    <subcellularLocation>
        <location evidence="1">Nucleus</location>
    </subcellularLocation>
</comment>
<feature type="compositionally biased region" description="Basic and acidic residues" evidence="7">
    <location>
        <begin position="32"/>
        <end position="47"/>
    </location>
</feature>
<evidence type="ECO:0000256" key="3">
    <source>
        <dbReference type="ARBA" id="ARBA00022664"/>
    </source>
</evidence>
<evidence type="ECO:0000259" key="8">
    <source>
        <dbReference type="SMART" id="SM01115"/>
    </source>
</evidence>
<dbReference type="GO" id="GO:0005681">
    <property type="term" value="C:spliceosomal complex"/>
    <property type="evidence" value="ECO:0007669"/>
    <property type="project" value="UniProtKB-KW"/>
</dbReference>
<organism evidence="9 10">
    <name type="scientific">Chloropicon roscoffensis</name>
    <dbReference type="NCBI Taxonomy" id="1461544"/>
    <lineage>
        <taxon>Eukaryota</taxon>
        <taxon>Viridiplantae</taxon>
        <taxon>Chlorophyta</taxon>
        <taxon>Chloropicophyceae</taxon>
        <taxon>Chloropicales</taxon>
        <taxon>Chloropicaceae</taxon>
        <taxon>Chloropicon</taxon>
    </lineage>
</organism>
<dbReference type="Proteomes" id="UP001472866">
    <property type="component" value="Chromosome 02"/>
</dbReference>
<dbReference type="SMART" id="SM01115">
    <property type="entry name" value="cwf21"/>
    <property type="match status" value="1"/>
</dbReference>
<dbReference type="PANTHER" id="PTHR36562">
    <property type="entry name" value="SERINE/ARGININE REPETITIVE MATRIX 2"/>
    <property type="match status" value="1"/>
</dbReference>
<sequence>MYNGIGLQTARGSGTSGHVQTNRFNARRRNQRHDGGGGRDWRGEREGGSGGPGVRRKPNEEILEHERKRKIELEVFKLRDDLEEEGKLSEEEIEKRVGELRAKLEAGAARGERGRPGRGTLSQGTHAVADRKARQMANLARALRVNPDLKEGEAFDREAQEQKRRERDELRDQRRREAEARSEARRREREAATGGRGSSPEPRGSGGTTRRSSPPPKKRSRRDRSPSQSYSYSSYSYSYSSEAEGKEERKSPEPRGRRERSQSYSYSYSYSRSPSR</sequence>
<protein>
    <submittedName>
        <fullName evidence="9">Pre-mRNA-splicing factor CWC21</fullName>
    </submittedName>
</protein>
<evidence type="ECO:0000256" key="6">
    <source>
        <dbReference type="ARBA" id="ARBA00023242"/>
    </source>
</evidence>
<feature type="compositionally biased region" description="Basic and acidic residues" evidence="7">
    <location>
        <begin position="105"/>
        <end position="115"/>
    </location>
</feature>
<feature type="compositionally biased region" description="Low complexity" evidence="7">
    <location>
        <begin position="226"/>
        <end position="241"/>
    </location>
</feature>